<evidence type="ECO:0000256" key="6">
    <source>
        <dbReference type="ARBA" id="ARBA00023136"/>
    </source>
</evidence>
<keyword evidence="10" id="KW-1185">Reference proteome</keyword>
<feature type="compositionally biased region" description="Acidic residues" evidence="7">
    <location>
        <begin position="38"/>
        <end position="47"/>
    </location>
</feature>
<feature type="transmembrane region" description="Helical" evidence="8">
    <location>
        <begin position="652"/>
        <end position="673"/>
    </location>
</feature>
<evidence type="ECO:0000313" key="9">
    <source>
        <dbReference type="EMBL" id="KAG7095441.1"/>
    </source>
</evidence>
<name>A0A9P7S4R3_9AGAR</name>
<feature type="region of interest" description="Disordered" evidence="7">
    <location>
        <begin position="1"/>
        <end position="52"/>
    </location>
</feature>
<feature type="transmembrane region" description="Helical" evidence="8">
    <location>
        <begin position="546"/>
        <end position="567"/>
    </location>
</feature>
<keyword evidence="4 8" id="KW-0812">Transmembrane</keyword>
<dbReference type="Proteomes" id="UP001049176">
    <property type="component" value="Chromosome 3"/>
</dbReference>
<gene>
    <name evidence="9" type="ORF">E1B28_006190</name>
</gene>
<evidence type="ECO:0000256" key="8">
    <source>
        <dbReference type="SAM" id="Phobius"/>
    </source>
</evidence>
<feature type="compositionally biased region" description="Basic and acidic residues" evidence="7">
    <location>
        <begin position="1"/>
        <end position="10"/>
    </location>
</feature>
<evidence type="ECO:0008006" key="11">
    <source>
        <dbReference type="Google" id="ProtNLM"/>
    </source>
</evidence>
<evidence type="ECO:0000256" key="2">
    <source>
        <dbReference type="ARBA" id="ARBA00008807"/>
    </source>
</evidence>
<evidence type="ECO:0000256" key="5">
    <source>
        <dbReference type="ARBA" id="ARBA00022989"/>
    </source>
</evidence>
<dbReference type="Pfam" id="PF03169">
    <property type="entry name" value="OPT"/>
    <property type="match status" value="1"/>
</dbReference>
<feature type="transmembrane region" description="Helical" evidence="8">
    <location>
        <begin position="428"/>
        <end position="449"/>
    </location>
</feature>
<dbReference type="RefSeq" id="XP_043011911.1">
    <property type="nucleotide sequence ID" value="XM_043150821.1"/>
</dbReference>
<feature type="transmembrane region" description="Helical" evidence="8">
    <location>
        <begin position="685"/>
        <end position="708"/>
    </location>
</feature>
<dbReference type="InterPro" id="IPR045035">
    <property type="entry name" value="YSL-like"/>
</dbReference>
<dbReference type="OrthoDB" id="77405at2759"/>
<organism evidence="9 10">
    <name type="scientific">Marasmius oreades</name>
    <name type="common">fairy-ring Marasmius</name>
    <dbReference type="NCBI Taxonomy" id="181124"/>
    <lineage>
        <taxon>Eukaryota</taxon>
        <taxon>Fungi</taxon>
        <taxon>Dikarya</taxon>
        <taxon>Basidiomycota</taxon>
        <taxon>Agaricomycotina</taxon>
        <taxon>Agaricomycetes</taxon>
        <taxon>Agaricomycetidae</taxon>
        <taxon>Agaricales</taxon>
        <taxon>Marasmiineae</taxon>
        <taxon>Marasmiaceae</taxon>
        <taxon>Marasmius</taxon>
    </lineage>
</organism>
<dbReference type="NCBIfam" id="TIGR00728">
    <property type="entry name" value="OPT_sfam"/>
    <property type="match status" value="1"/>
</dbReference>
<comment type="caution">
    <text evidence="9">The sequence shown here is derived from an EMBL/GenBank/DDBJ whole genome shotgun (WGS) entry which is preliminary data.</text>
</comment>
<dbReference type="InterPro" id="IPR004813">
    <property type="entry name" value="OPT"/>
</dbReference>
<keyword evidence="5 8" id="KW-1133">Transmembrane helix</keyword>
<feature type="transmembrane region" description="Helical" evidence="8">
    <location>
        <begin position="179"/>
        <end position="197"/>
    </location>
</feature>
<dbReference type="PANTHER" id="PTHR31645:SF3">
    <property type="entry name" value="OLIGOPEPTIDE TRANSPORTER"/>
    <property type="match status" value="1"/>
</dbReference>
<feature type="transmembrane region" description="Helical" evidence="8">
    <location>
        <begin position="365"/>
        <end position="391"/>
    </location>
</feature>
<sequence length="728" mass="77692">MAAVQEKDNVHGVPSVPRHGSGSSSPVYNEKRDLPLSESEEVDETYDDHDVTKPFPIDPEEIEETHQLTVRALVVGSALGAVVGASNIYLGLKTGFTFGPQLFGALFGYAILKPLSKAIPESGLIGRFFGGSFGPKENCTVQTAATAAGGLGILFVGAFPAMYRLGLWSADPAQDIGKIIALTVCAGFFGIFFVIPLRRYYIVYQKLTFPTPAATAYTIRSLHKGKSAALIARKKSLALLYTFVACFCFRVVAGYAPGVIFDWHIGWTLSRIGFTSIIALDNYGWWIEFTPAFFGAGMLSGLNASWSFFFGTILAWGVISPSLVKNGLAVDAPASDTFPELRTVMSLSFNSATNNFATAPSPRYWLLWPGVLIMLLYSFADIFCGLLPFVLSMRGNFANNVMSIFRKSGELNPEDEDQTPMEDRVPTLWWTVGLALSTVMSCAILATMFPLNVGDAILALLLGFIFSFIAVQSSGATDVNPVSTVAKASQLIFGGISKGLGMEIKPAQNFNLVAGVVSGGAAAQSSDMCGDLKTGYLLRAKPRNQFIAQLVGSVVAVFLNSGLFLLFTKAAPCIIAADQTGHCTYGAPSVSAWAAVATAVTSPKLPIPKSSGFTAIALSLTAVVSVCIKHWFIPKKYWHYVPNWNAIGLGFVVPQTYYSIAMAVGSVANYIWLKRSPKTFDLYMFAIAAGLLAGEGLGGVFNALLAVIGVDGGKFGTAIGCPGNEYCG</sequence>
<evidence type="ECO:0000256" key="7">
    <source>
        <dbReference type="SAM" id="MobiDB-lite"/>
    </source>
</evidence>
<evidence type="ECO:0000313" key="10">
    <source>
        <dbReference type="Proteomes" id="UP001049176"/>
    </source>
</evidence>
<comment type="subcellular location">
    <subcellularLocation>
        <location evidence="1">Membrane</location>
        <topology evidence="1">Multi-pass membrane protein</topology>
    </subcellularLocation>
</comment>
<evidence type="ECO:0000256" key="4">
    <source>
        <dbReference type="ARBA" id="ARBA00022692"/>
    </source>
</evidence>
<dbReference type="GO" id="GO:0000329">
    <property type="term" value="C:fungal-type vacuole membrane"/>
    <property type="evidence" value="ECO:0007669"/>
    <property type="project" value="TreeGrafter"/>
</dbReference>
<dbReference type="EMBL" id="CM032183">
    <property type="protein sequence ID" value="KAG7095441.1"/>
    <property type="molecule type" value="Genomic_DNA"/>
</dbReference>
<reference evidence="9" key="1">
    <citation type="journal article" date="2021" name="Genome Biol. Evol.">
        <title>The assembled and annotated genome of the fairy-ring fungus Marasmius oreades.</title>
        <authorList>
            <person name="Hiltunen M."/>
            <person name="Ament-Velasquez S.L."/>
            <person name="Johannesson H."/>
        </authorList>
    </citation>
    <scope>NUCLEOTIDE SEQUENCE</scope>
    <source>
        <strain evidence="9">03SP1</strain>
    </source>
</reference>
<dbReference type="GeneID" id="66075266"/>
<comment type="similarity">
    <text evidence="2">Belongs to the oligopeptide OPT transporter family.</text>
</comment>
<protein>
    <recommendedName>
        <fullName evidence="11">Oligopeptide transporter</fullName>
    </recommendedName>
</protein>
<dbReference type="GO" id="GO:0035673">
    <property type="term" value="F:oligopeptide transmembrane transporter activity"/>
    <property type="evidence" value="ECO:0007669"/>
    <property type="project" value="InterPro"/>
</dbReference>
<proteinExistence type="inferred from homology"/>
<dbReference type="PANTHER" id="PTHR31645">
    <property type="entry name" value="OLIGOPEPTIDE TRANSPORTER YGL114W-RELATED"/>
    <property type="match status" value="1"/>
</dbReference>
<feature type="transmembrane region" description="Helical" evidence="8">
    <location>
        <begin position="612"/>
        <end position="632"/>
    </location>
</feature>
<feature type="transmembrane region" description="Helical" evidence="8">
    <location>
        <begin position="292"/>
        <end position="319"/>
    </location>
</feature>
<dbReference type="KEGG" id="more:E1B28_006190"/>
<feature type="transmembrane region" description="Helical" evidence="8">
    <location>
        <begin position="238"/>
        <end position="261"/>
    </location>
</feature>
<feature type="transmembrane region" description="Helical" evidence="8">
    <location>
        <begin position="139"/>
        <end position="159"/>
    </location>
</feature>
<accession>A0A9P7S4R3</accession>
<dbReference type="AlphaFoldDB" id="A0A9P7S4R3"/>
<evidence type="ECO:0000256" key="3">
    <source>
        <dbReference type="ARBA" id="ARBA00022448"/>
    </source>
</evidence>
<keyword evidence="6 8" id="KW-0472">Membrane</keyword>
<keyword evidence="3" id="KW-0813">Transport</keyword>
<evidence type="ECO:0000256" key="1">
    <source>
        <dbReference type="ARBA" id="ARBA00004141"/>
    </source>
</evidence>
<feature type="transmembrane region" description="Helical" evidence="8">
    <location>
        <begin position="456"/>
        <end position="475"/>
    </location>
</feature>